<feature type="transmembrane region" description="Helical" evidence="1">
    <location>
        <begin position="160"/>
        <end position="182"/>
    </location>
</feature>
<keyword evidence="3" id="KW-1185">Reference proteome</keyword>
<feature type="transmembrane region" description="Helical" evidence="1">
    <location>
        <begin position="418"/>
        <end position="437"/>
    </location>
</feature>
<feature type="transmembrane region" description="Helical" evidence="1">
    <location>
        <begin position="313"/>
        <end position="330"/>
    </location>
</feature>
<feature type="transmembrane region" description="Helical" evidence="1">
    <location>
        <begin position="125"/>
        <end position="148"/>
    </location>
</feature>
<dbReference type="Pfam" id="PF13347">
    <property type="entry name" value="MFS_2"/>
    <property type="match status" value="1"/>
</dbReference>
<feature type="transmembrane region" description="Helical" evidence="1">
    <location>
        <begin position="197"/>
        <end position="217"/>
    </location>
</feature>
<dbReference type="PANTHER" id="PTHR11328">
    <property type="entry name" value="MAJOR FACILITATOR SUPERFAMILY DOMAIN-CONTAINING PROTEIN"/>
    <property type="match status" value="1"/>
</dbReference>
<protein>
    <submittedName>
        <fullName evidence="2">Glycoside/pentoside/hexuronide:cation symporter, GPH family</fullName>
    </submittedName>
</protein>
<evidence type="ECO:0000313" key="3">
    <source>
        <dbReference type="Proteomes" id="UP000186666"/>
    </source>
</evidence>
<sequence length="454" mass="50389">MEKLPRKIKILYSLGQLGWSILAGIIGTWLIYFYLPPEGSDIQVAIPQGSVFMGVTIIGIIMGLATLINAVTDLWIANLSDRSRHRLGRRTPFMRRSALPCALLLVCIFIVPFQNEVHTINSLWLFIILPLYFVAFTCYVIPYTALLGELGRTTEERIDLSTYISVTWFLGLILATFAPSIWETVMTVFGISKTASIQWTFGALAMIAFILMLIPAYTIDETKYGSTNATSLDIKTSVKAVFKNRDFRYFLISELGYWFTNGFFQSSLVYYITVLARQKENHVGIIVAAVGVLSFVLYPLVNRLSKKYGKKKLMIVSFLFLIISFIYISFMGKLPFSGFLQLFPIVVLSAVPAAISGILPNAIVADCAVYDASLSGENKEALYFGVRSFLTKFGTALSVIILPTILAIGKSTDHDSGIRISVIIAAVVALFSLLALLKYNEKKITSKVNPTSDL</sequence>
<evidence type="ECO:0000313" key="2">
    <source>
        <dbReference type="EMBL" id="SIR02079.1"/>
    </source>
</evidence>
<dbReference type="Proteomes" id="UP000186666">
    <property type="component" value="Unassembled WGS sequence"/>
</dbReference>
<feature type="transmembrane region" description="Helical" evidence="1">
    <location>
        <begin position="342"/>
        <end position="369"/>
    </location>
</feature>
<feature type="transmembrane region" description="Helical" evidence="1">
    <location>
        <begin position="282"/>
        <end position="301"/>
    </location>
</feature>
<gene>
    <name evidence="2" type="ORF">SAMN05421578_10622</name>
</gene>
<feature type="transmembrane region" description="Helical" evidence="1">
    <location>
        <begin position="381"/>
        <end position="406"/>
    </location>
</feature>
<name>A0ABY1JZ30_9BACL</name>
<evidence type="ECO:0000256" key="1">
    <source>
        <dbReference type="SAM" id="Phobius"/>
    </source>
</evidence>
<dbReference type="PANTHER" id="PTHR11328:SF24">
    <property type="entry name" value="MAJOR FACILITATOR SUPERFAMILY (MFS) PROFILE DOMAIN-CONTAINING PROTEIN"/>
    <property type="match status" value="1"/>
</dbReference>
<keyword evidence="1" id="KW-0812">Transmembrane</keyword>
<dbReference type="Gene3D" id="1.20.1250.20">
    <property type="entry name" value="MFS general substrate transporter like domains"/>
    <property type="match status" value="1"/>
</dbReference>
<dbReference type="SUPFAM" id="SSF103473">
    <property type="entry name" value="MFS general substrate transporter"/>
    <property type="match status" value="1"/>
</dbReference>
<reference evidence="2 3" key="1">
    <citation type="submission" date="2017-01" db="EMBL/GenBank/DDBJ databases">
        <authorList>
            <person name="Varghese N."/>
            <person name="Submissions S."/>
        </authorList>
    </citation>
    <scope>NUCLEOTIDE SEQUENCE [LARGE SCALE GENOMIC DNA]</scope>
    <source>
        <strain evidence="2 3">ATCC 23464</strain>
    </source>
</reference>
<keyword evidence="1" id="KW-0472">Membrane</keyword>
<feature type="transmembrane region" description="Helical" evidence="1">
    <location>
        <begin position="55"/>
        <end position="76"/>
    </location>
</feature>
<feature type="transmembrane region" description="Helical" evidence="1">
    <location>
        <begin position="97"/>
        <end position="113"/>
    </location>
</feature>
<feature type="transmembrane region" description="Helical" evidence="1">
    <location>
        <begin position="12"/>
        <end position="35"/>
    </location>
</feature>
<keyword evidence="1" id="KW-1133">Transmembrane helix</keyword>
<dbReference type="InterPro" id="IPR039672">
    <property type="entry name" value="MFS_2"/>
</dbReference>
<organism evidence="2 3">
    <name type="scientific">Paenibacillus macquariensis</name>
    <dbReference type="NCBI Taxonomy" id="948756"/>
    <lineage>
        <taxon>Bacteria</taxon>
        <taxon>Bacillati</taxon>
        <taxon>Bacillota</taxon>
        <taxon>Bacilli</taxon>
        <taxon>Bacillales</taxon>
        <taxon>Paenibacillaceae</taxon>
        <taxon>Paenibacillus</taxon>
    </lineage>
</organism>
<dbReference type="EMBL" id="FTNK01000006">
    <property type="protein sequence ID" value="SIR02079.1"/>
    <property type="molecule type" value="Genomic_DNA"/>
</dbReference>
<dbReference type="InterPro" id="IPR036259">
    <property type="entry name" value="MFS_trans_sf"/>
</dbReference>
<comment type="caution">
    <text evidence="2">The sequence shown here is derived from an EMBL/GenBank/DDBJ whole genome shotgun (WGS) entry which is preliminary data.</text>
</comment>
<proteinExistence type="predicted"/>
<accession>A0ABY1JZ30</accession>
<feature type="transmembrane region" description="Helical" evidence="1">
    <location>
        <begin position="255"/>
        <end position="276"/>
    </location>
</feature>